<dbReference type="Gene3D" id="1.20.1250.20">
    <property type="entry name" value="MFS general substrate transporter like domains"/>
    <property type="match status" value="2"/>
</dbReference>
<sequence length="406" mass="40956">MTTQPAGAPTGGHVPFGLLLAEVTVVQILATLAVLTLATIAPAAARSLGIGAEAVGYQISLIYAAAATMSGIAGPAVRRWGAGTVGMAAMVCGLAGSLGLALGSLWTVVLASLAFGIGYGLVNPASSHLLNRFTPPARRNLVFSAKQTGVPLGGMVAGMLLPVVSDAFGWRAAALAVALLFVLTLAVFGPHRRRWDDDRVPGLPLRGTLFDGLRLMWGVPALRGVAVMAFCFAGLQLCLMTFTVTMLVHDLHWTLVQAGGAIAMVQASGAVARLGWGVLADRIGGGAPVLAGLGVLAAVCAVATAWLGPGWPPALVIALLSVFGAASIGWNGVFLAEVARVAPPGAVSAATGGVMMVTFAGVVVGPALFALAFDQIGGYGATFAALAVFPLIGGLAILRTLRTKPV</sequence>
<proteinExistence type="predicted"/>
<evidence type="ECO:0000256" key="3">
    <source>
        <dbReference type="ARBA" id="ARBA00023136"/>
    </source>
</evidence>
<dbReference type="EMBL" id="JABFDB010000031">
    <property type="protein sequence ID" value="NYZ23708.1"/>
    <property type="molecule type" value="Genomic_DNA"/>
</dbReference>
<dbReference type="InterPro" id="IPR020846">
    <property type="entry name" value="MFS_dom"/>
</dbReference>
<keyword evidence="3 4" id="KW-0472">Membrane</keyword>
<feature type="transmembrane region" description="Helical" evidence="4">
    <location>
        <begin position="379"/>
        <end position="398"/>
    </location>
</feature>
<dbReference type="PANTHER" id="PTHR23527:SF1">
    <property type="entry name" value="BLL3282 PROTEIN"/>
    <property type="match status" value="1"/>
</dbReference>
<dbReference type="Proteomes" id="UP000584642">
    <property type="component" value="Unassembled WGS sequence"/>
</dbReference>
<evidence type="ECO:0000256" key="1">
    <source>
        <dbReference type="ARBA" id="ARBA00022692"/>
    </source>
</evidence>
<feature type="transmembrane region" description="Helical" evidence="4">
    <location>
        <begin position="347"/>
        <end position="373"/>
    </location>
</feature>
<keyword evidence="1 4" id="KW-0812">Transmembrane</keyword>
<feature type="transmembrane region" description="Helical" evidence="4">
    <location>
        <begin position="57"/>
        <end position="77"/>
    </location>
</feature>
<feature type="transmembrane region" description="Helical" evidence="4">
    <location>
        <begin position="97"/>
        <end position="122"/>
    </location>
</feature>
<reference evidence="6 7" key="1">
    <citation type="submission" date="2020-05" db="EMBL/GenBank/DDBJ databases">
        <title>Azospirillum oleiclasticum sp. nov, a nitrogen-fixing and heavy crude oil-emulsifying bacterium isolated from the crude oil of Yumen Oilfield.</title>
        <authorList>
            <person name="Wu D."/>
            <person name="Cai M."/>
            <person name="Zhang X."/>
        </authorList>
    </citation>
    <scope>NUCLEOTIDE SEQUENCE [LARGE SCALE GENOMIC DNA]</scope>
    <source>
        <strain evidence="6 7">ROY-1-1-2</strain>
    </source>
</reference>
<organism evidence="6 7">
    <name type="scientific">Azospirillum oleiclasticum</name>
    <dbReference type="NCBI Taxonomy" id="2735135"/>
    <lineage>
        <taxon>Bacteria</taxon>
        <taxon>Pseudomonadati</taxon>
        <taxon>Pseudomonadota</taxon>
        <taxon>Alphaproteobacteria</taxon>
        <taxon>Rhodospirillales</taxon>
        <taxon>Azospirillaceae</taxon>
        <taxon>Azospirillum</taxon>
    </lineage>
</organism>
<keyword evidence="2 4" id="KW-1133">Transmembrane helix</keyword>
<evidence type="ECO:0000313" key="7">
    <source>
        <dbReference type="Proteomes" id="UP000584642"/>
    </source>
</evidence>
<feature type="transmembrane region" description="Helical" evidence="4">
    <location>
        <begin position="170"/>
        <end position="189"/>
    </location>
</feature>
<dbReference type="InterPro" id="IPR052952">
    <property type="entry name" value="MFS-Transporter"/>
</dbReference>
<protein>
    <submittedName>
        <fullName evidence="6">MFS transporter</fullName>
    </submittedName>
</protein>
<dbReference type="InterPro" id="IPR036259">
    <property type="entry name" value="MFS_trans_sf"/>
</dbReference>
<comment type="caution">
    <text evidence="6">The sequence shown here is derived from an EMBL/GenBank/DDBJ whole genome shotgun (WGS) entry which is preliminary data.</text>
</comment>
<name>A0ABX2TKP1_9PROT</name>
<keyword evidence="7" id="KW-1185">Reference proteome</keyword>
<feature type="transmembrane region" description="Helical" evidence="4">
    <location>
        <begin position="254"/>
        <end position="276"/>
    </location>
</feature>
<accession>A0ABX2TKP1</accession>
<dbReference type="InterPro" id="IPR011701">
    <property type="entry name" value="MFS"/>
</dbReference>
<dbReference type="PANTHER" id="PTHR23527">
    <property type="entry name" value="BLL3282 PROTEIN"/>
    <property type="match status" value="1"/>
</dbReference>
<feature type="transmembrane region" description="Helical" evidence="4">
    <location>
        <begin position="288"/>
        <end position="308"/>
    </location>
</feature>
<feature type="transmembrane region" description="Helical" evidence="4">
    <location>
        <begin position="314"/>
        <end position="335"/>
    </location>
</feature>
<dbReference type="SUPFAM" id="SSF103473">
    <property type="entry name" value="MFS general substrate transporter"/>
    <property type="match status" value="1"/>
</dbReference>
<evidence type="ECO:0000259" key="5">
    <source>
        <dbReference type="PROSITE" id="PS50850"/>
    </source>
</evidence>
<dbReference type="Pfam" id="PF07690">
    <property type="entry name" value="MFS_1"/>
    <property type="match status" value="1"/>
</dbReference>
<evidence type="ECO:0000256" key="4">
    <source>
        <dbReference type="SAM" id="Phobius"/>
    </source>
</evidence>
<gene>
    <name evidence="6" type="ORF">HND93_28750</name>
</gene>
<evidence type="ECO:0000256" key="2">
    <source>
        <dbReference type="ARBA" id="ARBA00022989"/>
    </source>
</evidence>
<feature type="domain" description="Major facilitator superfamily (MFS) profile" evidence="5">
    <location>
        <begin position="19"/>
        <end position="405"/>
    </location>
</feature>
<dbReference type="RefSeq" id="WP_180285487.1">
    <property type="nucleotide sequence ID" value="NZ_JABFDB010000031.1"/>
</dbReference>
<dbReference type="PROSITE" id="PS50850">
    <property type="entry name" value="MFS"/>
    <property type="match status" value="1"/>
</dbReference>
<evidence type="ECO:0000313" key="6">
    <source>
        <dbReference type="EMBL" id="NYZ23708.1"/>
    </source>
</evidence>
<feature type="transmembrane region" description="Helical" evidence="4">
    <location>
        <begin position="224"/>
        <end position="248"/>
    </location>
</feature>